<dbReference type="STRING" id="1480615.AWJ14_13535"/>
<comment type="caution">
    <text evidence="2">The sequence shown here is derived from an EMBL/GenBank/DDBJ whole genome shotgun (WGS) entry which is preliminary data.</text>
</comment>
<dbReference type="Proteomes" id="UP000094795">
    <property type="component" value="Unassembled WGS sequence"/>
</dbReference>
<evidence type="ECO:0000313" key="3">
    <source>
        <dbReference type="Proteomes" id="UP000094795"/>
    </source>
</evidence>
<organism evidence="2 3">
    <name type="scientific">Hoeflea olei</name>
    <dbReference type="NCBI Taxonomy" id="1480615"/>
    <lineage>
        <taxon>Bacteria</taxon>
        <taxon>Pseudomonadati</taxon>
        <taxon>Pseudomonadota</taxon>
        <taxon>Alphaproteobacteria</taxon>
        <taxon>Hyphomicrobiales</taxon>
        <taxon>Rhizobiaceae</taxon>
        <taxon>Hoeflea</taxon>
    </lineage>
</organism>
<dbReference type="RefSeq" id="WP_066176626.1">
    <property type="nucleotide sequence ID" value="NZ_LQZT01000007.1"/>
</dbReference>
<dbReference type="EMBL" id="LQZT01000007">
    <property type="protein sequence ID" value="OCW58350.1"/>
    <property type="molecule type" value="Genomic_DNA"/>
</dbReference>
<dbReference type="CDD" id="cd06532">
    <property type="entry name" value="Glyco_transf_25"/>
    <property type="match status" value="1"/>
</dbReference>
<accession>A0A1C1YY60</accession>
<proteinExistence type="predicted"/>
<dbReference type="OrthoDB" id="259382at2"/>
<sequence>MSKPGGIEAFIIHLARAEARRPQVERIRAASPVPAEVIDAVDGRALPKAEIDAVLSRQSLFDPPYPFELSMGEIGCFLSHRKVWREIVERGLAAGLVLEDDVEIDREAFARAFAMASEVVDREGYIQFQVRPVPGSAAEVERRGDVVLVRPDIVMLRTSAQLVSAAQAARLLELSERIDRPVDGLLQMGWVTGVAPGCVIPSGVSDRTAQAGGSTISIAGRGGLAGRLGRELRRFVYRRRIRACSARFLAARGGRP</sequence>
<protein>
    <recommendedName>
        <fullName evidence="1">Glycosyl transferase family 25 domain-containing protein</fullName>
    </recommendedName>
</protein>
<dbReference type="Pfam" id="PF01755">
    <property type="entry name" value="Glyco_transf_25"/>
    <property type="match status" value="1"/>
</dbReference>
<evidence type="ECO:0000313" key="2">
    <source>
        <dbReference type="EMBL" id="OCW58350.1"/>
    </source>
</evidence>
<dbReference type="InterPro" id="IPR002654">
    <property type="entry name" value="Glyco_trans_25"/>
</dbReference>
<name>A0A1C1YY60_9HYPH</name>
<dbReference type="AlphaFoldDB" id="A0A1C1YY60"/>
<feature type="domain" description="Glycosyl transferase family 25" evidence="1">
    <location>
        <begin position="8"/>
        <end position="108"/>
    </location>
</feature>
<reference evidence="2 3" key="1">
    <citation type="submission" date="2015-12" db="EMBL/GenBank/DDBJ databases">
        <authorList>
            <person name="Shamseldin A."/>
            <person name="Moawad H."/>
            <person name="Abd El-Rahim W.M."/>
            <person name="Sadowsky M.J."/>
        </authorList>
    </citation>
    <scope>NUCLEOTIDE SEQUENCE [LARGE SCALE GENOMIC DNA]</scope>
    <source>
        <strain evidence="2 3">JC234</strain>
    </source>
</reference>
<gene>
    <name evidence="2" type="ORF">AWJ14_13535</name>
</gene>
<evidence type="ECO:0000259" key="1">
    <source>
        <dbReference type="Pfam" id="PF01755"/>
    </source>
</evidence>
<keyword evidence="3" id="KW-1185">Reference proteome</keyword>